<keyword evidence="6" id="KW-0449">Lipoprotein</keyword>
<evidence type="ECO:0000256" key="1">
    <source>
        <dbReference type="ARBA" id="ARBA00006889"/>
    </source>
</evidence>
<evidence type="ECO:0000313" key="6">
    <source>
        <dbReference type="EMBL" id="NOV38920.1"/>
    </source>
</evidence>
<dbReference type="PRINTS" id="PR01273">
    <property type="entry name" value="INVTBRTCOLOR"/>
</dbReference>
<dbReference type="AlphaFoldDB" id="A0A6M2CZS4"/>
<evidence type="ECO:0000259" key="5">
    <source>
        <dbReference type="Pfam" id="PF00061"/>
    </source>
</evidence>
<proteinExistence type="inferred from homology"/>
<dbReference type="PANTHER" id="PTHR10612">
    <property type="entry name" value="APOLIPOPROTEIN D"/>
    <property type="match status" value="1"/>
</dbReference>
<dbReference type="Gene3D" id="2.40.128.20">
    <property type="match status" value="1"/>
</dbReference>
<dbReference type="EMBL" id="GHWJ01006183">
    <property type="protein sequence ID" value="NOV38920.1"/>
    <property type="molecule type" value="Transcribed_RNA"/>
</dbReference>
<name>A0A6M2CZS4_RHIMP</name>
<dbReference type="VEuPathDB" id="VectorBase:LOC119178221"/>
<feature type="domain" description="Lipocalin/cytosolic fatty-acid binding" evidence="5">
    <location>
        <begin position="132"/>
        <end position="187"/>
    </location>
</feature>
<comment type="similarity">
    <text evidence="1 3 4">Belongs to the calycin superfamily. Lipocalin family.</text>
</comment>
<dbReference type="PROSITE" id="PS00213">
    <property type="entry name" value="LIPOCALIN"/>
    <property type="match status" value="1"/>
</dbReference>
<reference evidence="6" key="1">
    <citation type="submission" date="2019-09" db="EMBL/GenBank/DDBJ databases">
        <title>Organ-specific transcriptomic study of the physiology of the cattle tick, Rhipicephalus microplus.</title>
        <authorList>
            <person name="Tirloni L."/>
            <person name="Braz G."/>
            <person name="Gandara A.C.P."/>
            <person name="Sabadin G.A."/>
            <person name="da Silva R.M."/>
            <person name="Guizzo M.G."/>
            <person name="Machado J.A."/>
            <person name="Costa E.P."/>
            <person name="Gomes H.F."/>
            <person name="Moraes J."/>
            <person name="Mota M.B.S."/>
            <person name="Mesquita R.D."/>
            <person name="Alvarenga P.H."/>
            <person name="Alves F."/>
            <person name="Seixas A."/>
            <person name="da Fonseca R.N."/>
            <person name="Fogaca A."/>
            <person name="Logullo C."/>
            <person name="Tanaka A."/>
            <person name="Daffre S."/>
            <person name="Termignoni C."/>
            <person name="Vaz I.S.Jr."/>
            <person name="Oliveira P.L."/>
            <person name="Ribeiro J.M."/>
        </authorList>
    </citation>
    <scope>NUCLEOTIDE SEQUENCE</scope>
    <source>
        <strain evidence="6">Porto Alegre</strain>
    </source>
</reference>
<dbReference type="Pfam" id="PF00061">
    <property type="entry name" value="Lipocalin"/>
    <property type="match status" value="1"/>
</dbReference>
<protein>
    <submittedName>
        <fullName evidence="6">Putative apolipoprotein d/lipocalin</fullName>
    </submittedName>
</protein>
<dbReference type="GO" id="GO:0031409">
    <property type="term" value="F:pigment binding"/>
    <property type="evidence" value="ECO:0007669"/>
    <property type="project" value="InterPro"/>
</dbReference>
<accession>A0A6M2CZS4</accession>
<dbReference type="InterPro" id="IPR022272">
    <property type="entry name" value="Lipocalin_CS"/>
</dbReference>
<dbReference type="SMR" id="A0A6M2CZS4"/>
<evidence type="ECO:0000256" key="2">
    <source>
        <dbReference type="ARBA" id="ARBA00023157"/>
    </source>
</evidence>
<keyword evidence="2" id="KW-1015">Disulfide bond</keyword>
<evidence type="ECO:0000256" key="3">
    <source>
        <dbReference type="PIRNR" id="PIRNR036893"/>
    </source>
</evidence>
<dbReference type="OrthoDB" id="6475292at2759"/>
<dbReference type="InterPro" id="IPR022271">
    <property type="entry name" value="Lipocalin_ApoD"/>
</dbReference>
<dbReference type="GO" id="GO:0005737">
    <property type="term" value="C:cytoplasm"/>
    <property type="evidence" value="ECO:0007669"/>
    <property type="project" value="TreeGrafter"/>
</dbReference>
<dbReference type="InterPro" id="IPR003057">
    <property type="entry name" value="Invtbrt_color"/>
</dbReference>
<dbReference type="PIRSF" id="PIRSF036893">
    <property type="entry name" value="Lipocalin_ApoD"/>
    <property type="match status" value="1"/>
</dbReference>
<feature type="signal peptide" evidence="3">
    <location>
        <begin position="1"/>
        <end position="24"/>
    </location>
</feature>
<evidence type="ECO:0000256" key="4">
    <source>
        <dbReference type="RuleBase" id="RU003695"/>
    </source>
</evidence>
<keyword evidence="3" id="KW-0732">Signal</keyword>
<dbReference type="SUPFAM" id="SSF50814">
    <property type="entry name" value="Lipocalins"/>
    <property type="match status" value="1"/>
</dbReference>
<dbReference type="InterPro" id="IPR012674">
    <property type="entry name" value="Calycin"/>
</dbReference>
<dbReference type="GO" id="GO:0006629">
    <property type="term" value="P:lipid metabolic process"/>
    <property type="evidence" value="ECO:0007669"/>
    <property type="project" value="TreeGrafter"/>
</dbReference>
<sequence>MHPSCGSSAVVWLAMLLEATAVGAMVMPGLCPTLKEKDEFDLHRFMGTWYEVLRTPFIIEYMVKCVRFHCLDKGEENSVGLKVLGERSPVAAVFTTSDRGDSLSIDGEILTRDANSPYGIRLKGTSFHYASPMIVLDTDYDNYAVLWACENNIISGIVRRENIWVLSRSPTLNATMQNFIMDHLKKQTYSTYFLMPTEQKTCKGHPVREYSAAKGSNGE</sequence>
<dbReference type="GO" id="GO:0000302">
    <property type="term" value="P:response to reactive oxygen species"/>
    <property type="evidence" value="ECO:0007669"/>
    <property type="project" value="TreeGrafter"/>
</dbReference>
<feature type="chain" id="PRO_5027203911" evidence="3">
    <location>
        <begin position="25"/>
        <end position="219"/>
    </location>
</feature>
<organism evidence="6">
    <name type="scientific">Rhipicephalus microplus</name>
    <name type="common">Cattle tick</name>
    <name type="synonym">Boophilus microplus</name>
    <dbReference type="NCBI Taxonomy" id="6941"/>
    <lineage>
        <taxon>Eukaryota</taxon>
        <taxon>Metazoa</taxon>
        <taxon>Ecdysozoa</taxon>
        <taxon>Arthropoda</taxon>
        <taxon>Chelicerata</taxon>
        <taxon>Arachnida</taxon>
        <taxon>Acari</taxon>
        <taxon>Parasitiformes</taxon>
        <taxon>Ixodida</taxon>
        <taxon>Ixodoidea</taxon>
        <taxon>Ixodidae</taxon>
        <taxon>Rhipicephalinae</taxon>
        <taxon>Rhipicephalus</taxon>
        <taxon>Boophilus</taxon>
    </lineage>
</organism>
<dbReference type="PANTHER" id="PTHR10612:SF34">
    <property type="entry name" value="APOLIPOPROTEIN D"/>
    <property type="match status" value="1"/>
</dbReference>
<dbReference type="InterPro" id="IPR000566">
    <property type="entry name" value="Lipocln_cytosolic_FA-bd_dom"/>
</dbReference>